<dbReference type="PROSITE" id="PS51819">
    <property type="entry name" value="VOC"/>
    <property type="match status" value="1"/>
</dbReference>
<organism evidence="2 3">
    <name type="scientific">Cellulomonas chitinilytica</name>
    <dbReference type="NCBI Taxonomy" id="398759"/>
    <lineage>
        <taxon>Bacteria</taxon>
        <taxon>Bacillati</taxon>
        <taxon>Actinomycetota</taxon>
        <taxon>Actinomycetes</taxon>
        <taxon>Micrococcales</taxon>
        <taxon>Cellulomonadaceae</taxon>
        <taxon>Cellulomonas</taxon>
    </lineage>
</organism>
<dbReference type="Gene3D" id="3.10.180.10">
    <property type="entry name" value="2,3-Dihydroxybiphenyl 1,2-Dioxygenase, domain 1"/>
    <property type="match status" value="1"/>
</dbReference>
<dbReference type="InterPro" id="IPR029068">
    <property type="entry name" value="Glyas_Bleomycin-R_OHBP_Dase"/>
</dbReference>
<gene>
    <name evidence="2" type="ORF">Cch01nite_05540</name>
</gene>
<evidence type="ECO:0000259" key="1">
    <source>
        <dbReference type="PROSITE" id="PS51819"/>
    </source>
</evidence>
<comment type="caution">
    <text evidence="2">The sequence shown here is derived from an EMBL/GenBank/DDBJ whole genome shotgun (WGS) entry which is preliminary data.</text>
</comment>
<dbReference type="InterPro" id="IPR037523">
    <property type="entry name" value="VOC_core"/>
</dbReference>
<dbReference type="InterPro" id="IPR041581">
    <property type="entry name" value="Glyoxalase_6"/>
</dbReference>
<dbReference type="Proteomes" id="UP000632740">
    <property type="component" value="Unassembled WGS sequence"/>
</dbReference>
<feature type="domain" description="VOC" evidence="1">
    <location>
        <begin position="7"/>
        <end position="123"/>
    </location>
</feature>
<keyword evidence="3" id="KW-1185">Reference proteome</keyword>
<reference evidence="2" key="1">
    <citation type="submission" date="2021-01" db="EMBL/GenBank/DDBJ databases">
        <title>Whole genome shotgun sequence of Cellulomonas chitinilytica NBRC 110799.</title>
        <authorList>
            <person name="Komaki H."/>
            <person name="Tamura T."/>
        </authorList>
    </citation>
    <scope>NUCLEOTIDE SEQUENCE</scope>
    <source>
        <strain evidence="2">NBRC 110799</strain>
    </source>
</reference>
<evidence type="ECO:0000313" key="2">
    <source>
        <dbReference type="EMBL" id="GIG19830.1"/>
    </source>
</evidence>
<protein>
    <recommendedName>
        <fullName evidence="1">VOC domain-containing protein</fullName>
    </recommendedName>
</protein>
<accession>A0A919P075</accession>
<dbReference type="PANTHER" id="PTHR35908:SF1">
    <property type="entry name" value="CONSERVED PROTEIN"/>
    <property type="match status" value="1"/>
</dbReference>
<sequence length="141" mass="15545">MPCMTLAVSQVTIDSRDPERLARWWADVLGWRLVWEPVPDDEEIEIAPVDGSATNWLFVRAPDEKAVKNRWHPDIRPGDDSDQATELARLLTLGATRVDIGQGDVPWHVLADPEGNEFCLLHRTVSEAAAALAAESTAPPA</sequence>
<dbReference type="SUPFAM" id="SSF54593">
    <property type="entry name" value="Glyoxalase/Bleomycin resistance protein/Dihydroxybiphenyl dioxygenase"/>
    <property type="match status" value="1"/>
</dbReference>
<name>A0A919P075_9CELL</name>
<dbReference type="EMBL" id="BONK01000002">
    <property type="protein sequence ID" value="GIG19830.1"/>
    <property type="molecule type" value="Genomic_DNA"/>
</dbReference>
<dbReference type="AlphaFoldDB" id="A0A919P075"/>
<dbReference type="PANTHER" id="PTHR35908">
    <property type="entry name" value="HYPOTHETICAL FUSION PROTEIN"/>
    <property type="match status" value="1"/>
</dbReference>
<dbReference type="Pfam" id="PF18029">
    <property type="entry name" value="Glyoxalase_6"/>
    <property type="match status" value="1"/>
</dbReference>
<evidence type="ECO:0000313" key="3">
    <source>
        <dbReference type="Proteomes" id="UP000632740"/>
    </source>
</evidence>
<proteinExistence type="predicted"/>